<accession>A0A226EQ62</accession>
<evidence type="ECO:0000256" key="5">
    <source>
        <dbReference type="PROSITE-ProRule" id="PRU00042"/>
    </source>
</evidence>
<dbReference type="Gene3D" id="3.30.160.60">
    <property type="entry name" value="Classic Zinc Finger"/>
    <property type="match status" value="4"/>
</dbReference>
<dbReference type="GO" id="GO:0006355">
    <property type="term" value="P:regulation of DNA-templated transcription"/>
    <property type="evidence" value="ECO:0007669"/>
    <property type="project" value="UniProtKB-ARBA"/>
</dbReference>
<dbReference type="AlphaFoldDB" id="A0A226EQ62"/>
<organism evidence="8 9">
    <name type="scientific">Folsomia candida</name>
    <name type="common">Springtail</name>
    <dbReference type="NCBI Taxonomy" id="158441"/>
    <lineage>
        <taxon>Eukaryota</taxon>
        <taxon>Metazoa</taxon>
        <taxon>Ecdysozoa</taxon>
        <taxon>Arthropoda</taxon>
        <taxon>Hexapoda</taxon>
        <taxon>Collembola</taxon>
        <taxon>Entomobryomorpha</taxon>
        <taxon>Isotomoidea</taxon>
        <taxon>Isotomidae</taxon>
        <taxon>Proisotominae</taxon>
        <taxon>Folsomia</taxon>
    </lineage>
</organism>
<keyword evidence="1" id="KW-0479">Metal-binding</keyword>
<dbReference type="InterPro" id="IPR013087">
    <property type="entry name" value="Znf_C2H2_type"/>
</dbReference>
<dbReference type="SUPFAM" id="SSF57667">
    <property type="entry name" value="beta-beta-alpha zinc fingers"/>
    <property type="match status" value="3"/>
</dbReference>
<gene>
    <name evidence="8" type="ORF">Fcan01_07660</name>
</gene>
<evidence type="ECO:0000256" key="2">
    <source>
        <dbReference type="ARBA" id="ARBA00022737"/>
    </source>
</evidence>
<dbReference type="InterPro" id="IPR036236">
    <property type="entry name" value="Znf_C2H2_sf"/>
</dbReference>
<dbReference type="SMART" id="SM00355">
    <property type="entry name" value="ZnF_C2H2"/>
    <property type="match status" value="6"/>
</dbReference>
<feature type="domain" description="C2H2-type" evidence="7">
    <location>
        <begin position="457"/>
        <end position="479"/>
    </location>
</feature>
<feature type="non-terminal residue" evidence="8">
    <location>
        <position position="1"/>
    </location>
</feature>
<sequence>RSDATKVTLSDLRGQKSSLSIIVPRKPSSHRTLKQNHSSNNETGFEMWSTAPPPHPLPREAPEQQEDLFEHCEMRGSRGSAEIGFFLQVVVVVDEKNNPLDQVVCVSGSAKQSNWTFHFCCFGLLPPLSTPTQVTMLDDDTANLPYVLWYQCRLCTHLFYNDQNKIIKHLRDKHGYGGASGVDTTPTTATKGPPTSAPTALSKGTTLKIKEQHFVAAIPSTSSITDGDGDLCAEDVINNNNNNSKYATNSNSLTKRMPKLFHKDDITKEGSHHVAISQIQQNPRHRINANNVRRVVPSIEELKRQLVNSDIDISEIKMTYEEDDEEGEDEEEDGQGGIMEYNEGDEEIKGQAYKQEGYEDQDAEDGSEEVDEEEEEEEEEEESASTSNQSFYDTDMGEQFLFGQDPDSESNYDEDGIMTPNFGMVDELYRRASMAASTSTSSSSDPSASNRRRTFHNPCKLCNKIFPSLSMLKKHAKTHNTHICKFCFDCFPSAAGLSKHLRVHSEENPNVCQECNKSFTSWATLRTHMKIHSGERPFGCDQCGQRFQTKSTLDSHLRIHSGSRPHVCPVCFKSFRTSSPLYRHMRSVHKGLPMTMGTVTVNS</sequence>
<feature type="domain" description="C2H2-type" evidence="7">
    <location>
        <begin position="566"/>
        <end position="594"/>
    </location>
</feature>
<feature type="region of interest" description="Disordered" evidence="6">
    <location>
        <begin position="356"/>
        <end position="392"/>
    </location>
</feature>
<evidence type="ECO:0000313" key="9">
    <source>
        <dbReference type="Proteomes" id="UP000198287"/>
    </source>
</evidence>
<dbReference type="EMBL" id="LNIX01000003">
    <property type="protein sequence ID" value="OXA58736.1"/>
    <property type="molecule type" value="Genomic_DNA"/>
</dbReference>
<feature type="compositionally biased region" description="Low complexity" evidence="6">
    <location>
        <begin position="184"/>
        <end position="199"/>
    </location>
</feature>
<dbReference type="PANTHER" id="PTHR23234:SF10">
    <property type="entry name" value="RIKEN CDNA 6720489N17 GENE-RELATED"/>
    <property type="match status" value="1"/>
</dbReference>
<name>A0A226EQ62_FOLCA</name>
<keyword evidence="9" id="KW-1185">Reference proteome</keyword>
<dbReference type="InterPro" id="IPR050758">
    <property type="entry name" value="Znf_C2H2-type"/>
</dbReference>
<feature type="region of interest" description="Disordered" evidence="6">
    <location>
        <begin position="315"/>
        <end position="340"/>
    </location>
</feature>
<dbReference type="FunFam" id="3.30.160.60:FF:002343">
    <property type="entry name" value="Zinc finger protein 33A"/>
    <property type="match status" value="1"/>
</dbReference>
<dbReference type="Proteomes" id="UP000198287">
    <property type="component" value="Unassembled WGS sequence"/>
</dbReference>
<keyword evidence="3 5" id="KW-0863">Zinc-finger</keyword>
<comment type="caution">
    <text evidence="8">The sequence shown here is derived from an EMBL/GenBank/DDBJ whole genome shotgun (WGS) entry which is preliminary data.</text>
</comment>
<dbReference type="PROSITE" id="PS50157">
    <property type="entry name" value="ZINC_FINGER_C2H2_2"/>
    <property type="match status" value="5"/>
</dbReference>
<feature type="compositionally biased region" description="Low complexity" evidence="6">
    <location>
        <begin position="433"/>
        <end position="449"/>
    </location>
</feature>
<feature type="domain" description="C2H2-type" evidence="7">
    <location>
        <begin position="510"/>
        <end position="537"/>
    </location>
</feature>
<dbReference type="GO" id="GO:0008270">
    <property type="term" value="F:zinc ion binding"/>
    <property type="evidence" value="ECO:0007669"/>
    <property type="project" value="UniProtKB-KW"/>
</dbReference>
<evidence type="ECO:0000259" key="7">
    <source>
        <dbReference type="PROSITE" id="PS50157"/>
    </source>
</evidence>
<evidence type="ECO:0000256" key="3">
    <source>
        <dbReference type="ARBA" id="ARBA00022771"/>
    </source>
</evidence>
<feature type="region of interest" description="Disordered" evidence="6">
    <location>
        <begin position="177"/>
        <end position="199"/>
    </location>
</feature>
<evidence type="ECO:0000256" key="4">
    <source>
        <dbReference type="ARBA" id="ARBA00022833"/>
    </source>
</evidence>
<reference evidence="8 9" key="1">
    <citation type="submission" date="2015-12" db="EMBL/GenBank/DDBJ databases">
        <title>The genome of Folsomia candida.</title>
        <authorList>
            <person name="Faddeeva A."/>
            <person name="Derks M.F."/>
            <person name="Anvar Y."/>
            <person name="Smit S."/>
            <person name="Van Straalen N."/>
            <person name="Roelofs D."/>
        </authorList>
    </citation>
    <scope>NUCLEOTIDE SEQUENCE [LARGE SCALE GENOMIC DNA]</scope>
    <source>
        <strain evidence="8 9">VU population</strain>
        <tissue evidence="8">Whole body</tissue>
    </source>
</reference>
<dbReference type="OrthoDB" id="8113227at2759"/>
<dbReference type="FunFam" id="3.30.160.60:FF:000065">
    <property type="entry name" value="B-cell CLL/lymphoma 6, member B"/>
    <property type="match status" value="1"/>
</dbReference>
<evidence type="ECO:0000256" key="1">
    <source>
        <dbReference type="ARBA" id="ARBA00022723"/>
    </source>
</evidence>
<feature type="region of interest" description="Disordered" evidence="6">
    <location>
        <begin position="433"/>
        <end position="453"/>
    </location>
</feature>
<evidence type="ECO:0000256" key="6">
    <source>
        <dbReference type="SAM" id="MobiDB-lite"/>
    </source>
</evidence>
<dbReference type="Pfam" id="PF00096">
    <property type="entry name" value="zf-C2H2"/>
    <property type="match status" value="4"/>
</dbReference>
<dbReference type="PANTHER" id="PTHR23234">
    <property type="entry name" value="ZNF44 PROTEIN"/>
    <property type="match status" value="1"/>
</dbReference>
<feature type="compositionally biased region" description="Acidic residues" evidence="6">
    <location>
        <begin position="358"/>
        <end position="383"/>
    </location>
</feature>
<protein>
    <recommendedName>
        <fullName evidence="7">C2H2-type domain-containing protein</fullName>
    </recommendedName>
</protein>
<proteinExistence type="predicted"/>
<feature type="region of interest" description="Disordered" evidence="6">
    <location>
        <begin position="23"/>
        <end position="61"/>
    </location>
</feature>
<dbReference type="PROSITE" id="PS00028">
    <property type="entry name" value="ZINC_FINGER_C2H2_1"/>
    <property type="match status" value="5"/>
</dbReference>
<feature type="domain" description="C2H2-type" evidence="7">
    <location>
        <begin position="482"/>
        <end position="509"/>
    </location>
</feature>
<keyword evidence="2" id="KW-0677">Repeat</keyword>
<evidence type="ECO:0000313" key="8">
    <source>
        <dbReference type="EMBL" id="OXA58736.1"/>
    </source>
</evidence>
<feature type="compositionally biased region" description="Acidic residues" evidence="6">
    <location>
        <begin position="321"/>
        <end position="334"/>
    </location>
</feature>
<dbReference type="FunFam" id="3.30.160.60:FF:000624">
    <property type="entry name" value="zinc finger protein 697"/>
    <property type="match status" value="1"/>
</dbReference>
<keyword evidence="4" id="KW-0862">Zinc</keyword>
<feature type="domain" description="C2H2-type" evidence="7">
    <location>
        <begin position="538"/>
        <end position="565"/>
    </location>
</feature>